<keyword evidence="6" id="KW-1185">Reference proteome</keyword>
<evidence type="ECO:0000313" key="6">
    <source>
        <dbReference type="Proteomes" id="UP000501690"/>
    </source>
</evidence>
<feature type="compositionally biased region" description="Acidic residues" evidence="1">
    <location>
        <begin position="75"/>
        <end position="84"/>
    </location>
</feature>
<evidence type="ECO:0000256" key="2">
    <source>
        <dbReference type="SAM" id="SignalP"/>
    </source>
</evidence>
<reference evidence="5 6" key="1">
    <citation type="submission" date="2019-04" db="EMBL/GenBank/DDBJ databases">
        <title>An improved genome assembly and genetic linkage map for asparagus bean, Vigna unguiculata ssp. sesquipedialis.</title>
        <authorList>
            <person name="Xia Q."/>
            <person name="Zhang R."/>
            <person name="Dong Y."/>
        </authorList>
    </citation>
    <scope>NUCLEOTIDE SEQUENCE [LARGE SCALE GENOMIC DNA]</scope>
    <source>
        <tissue evidence="5">Leaf</tissue>
    </source>
</reference>
<dbReference type="AlphaFoldDB" id="A0A4D6LG44"/>
<dbReference type="EMBL" id="CP039347">
    <property type="protein sequence ID" value="QCD87560.1"/>
    <property type="molecule type" value="Genomic_DNA"/>
</dbReference>
<dbReference type="EMBL" id="CP039347">
    <property type="protein sequence ID" value="QCD87559.1"/>
    <property type="molecule type" value="Genomic_DNA"/>
</dbReference>
<keyword evidence="2" id="KW-0732">Signal</keyword>
<feature type="signal peptide" evidence="2">
    <location>
        <begin position="1"/>
        <end position="22"/>
    </location>
</feature>
<evidence type="ECO:0000313" key="4">
    <source>
        <dbReference type="EMBL" id="QCD87560.1"/>
    </source>
</evidence>
<feature type="chain" id="PRO_5044606120" evidence="2">
    <location>
        <begin position="23"/>
        <end position="115"/>
    </location>
</feature>
<name>A0A4D6LG44_VIGUN</name>
<protein>
    <submittedName>
        <fullName evidence="5">Uncharacterized protein</fullName>
    </submittedName>
</protein>
<sequence length="115" mass="12465">MAFCLDKFMFVFASSCIGGSEASYGCNFFKWCIEDGDDEKDATILRQRQTIYILEKEVKKLSNGLDDLDGSGGLDDQDESDGLNDQDKSGGPDDQDGPSGFNDPTRLGGLDVPHG</sequence>
<gene>
    <name evidence="3" type="ORF">DEO72_LG3g2096</name>
    <name evidence="4" type="ORF">DEO72_LG3g2097</name>
    <name evidence="5" type="ORF">DEO72_LG3g2098</name>
</gene>
<accession>A0A4D6LG44</accession>
<evidence type="ECO:0000313" key="5">
    <source>
        <dbReference type="EMBL" id="QCD87561.1"/>
    </source>
</evidence>
<proteinExistence type="predicted"/>
<feature type="region of interest" description="Disordered" evidence="1">
    <location>
        <begin position="63"/>
        <end position="115"/>
    </location>
</feature>
<organism evidence="5 6">
    <name type="scientific">Vigna unguiculata</name>
    <name type="common">Cowpea</name>
    <dbReference type="NCBI Taxonomy" id="3917"/>
    <lineage>
        <taxon>Eukaryota</taxon>
        <taxon>Viridiplantae</taxon>
        <taxon>Streptophyta</taxon>
        <taxon>Embryophyta</taxon>
        <taxon>Tracheophyta</taxon>
        <taxon>Spermatophyta</taxon>
        <taxon>Magnoliopsida</taxon>
        <taxon>eudicotyledons</taxon>
        <taxon>Gunneridae</taxon>
        <taxon>Pentapetalae</taxon>
        <taxon>rosids</taxon>
        <taxon>fabids</taxon>
        <taxon>Fabales</taxon>
        <taxon>Fabaceae</taxon>
        <taxon>Papilionoideae</taxon>
        <taxon>50 kb inversion clade</taxon>
        <taxon>NPAAA clade</taxon>
        <taxon>indigoferoid/millettioid clade</taxon>
        <taxon>Phaseoleae</taxon>
        <taxon>Vigna</taxon>
    </lineage>
</organism>
<evidence type="ECO:0000256" key="1">
    <source>
        <dbReference type="SAM" id="MobiDB-lite"/>
    </source>
</evidence>
<evidence type="ECO:0000313" key="3">
    <source>
        <dbReference type="EMBL" id="QCD87559.1"/>
    </source>
</evidence>
<dbReference type="EMBL" id="CP039347">
    <property type="protein sequence ID" value="QCD87561.1"/>
    <property type="molecule type" value="Genomic_DNA"/>
</dbReference>
<dbReference type="Proteomes" id="UP000501690">
    <property type="component" value="Linkage Group LG3"/>
</dbReference>